<dbReference type="Pfam" id="PF13508">
    <property type="entry name" value="Acetyltransf_7"/>
    <property type="match status" value="1"/>
</dbReference>
<protein>
    <submittedName>
        <fullName evidence="2">GNAT family acetyltransferase</fullName>
    </submittedName>
</protein>
<dbReference type="InterPro" id="IPR000182">
    <property type="entry name" value="GNAT_dom"/>
</dbReference>
<dbReference type="PROSITE" id="PS51186">
    <property type="entry name" value="GNAT"/>
    <property type="match status" value="1"/>
</dbReference>
<evidence type="ECO:0000313" key="3">
    <source>
        <dbReference type="Proteomes" id="UP000824998"/>
    </source>
</evidence>
<sequence length="214" mass="23615">MSSLTLSPATQEDAMRIAAIHIAAFDVNPLLHAQFPTPQDLANLEEFLAEDTTEELSDPMKAVLVVKTGEGKIISFAKWTLPEAGDQVLHEDTAWPKGCVRGLLDEYYMKAEGVKRTVIGGEKCYRLAVLATDPEYEHRGAASMLLQWGMALSTKEGIPAYLESTVEAAPLYERHGFKPEGSFTMVFSLKGETDRLFEYSETCFVLRPPGGRPS</sequence>
<keyword evidence="3" id="KW-1185">Reference proteome</keyword>
<dbReference type="PANTHER" id="PTHR42791">
    <property type="entry name" value="GNAT FAMILY ACETYLTRANSFERASE"/>
    <property type="match status" value="1"/>
</dbReference>
<name>A0A9P8C228_9HELO</name>
<gene>
    <name evidence="2" type="ORF">BJ875DRAFT_408630</name>
</gene>
<accession>A0A9P8C228</accession>
<dbReference type="PANTHER" id="PTHR42791:SF2">
    <property type="entry name" value="N-ACETYLTRANSFERASE DOMAIN-CONTAINING PROTEIN"/>
    <property type="match status" value="1"/>
</dbReference>
<dbReference type="InterPro" id="IPR016181">
    <property type="entry name" value="Acyl_CoA_acyltransferase"/>
</dbReference>
<reference evidence="2" key="1">
    <citation type="journal article" date="2021" name="IMA Fungus">
        <title>Genomic characterization of three marine fungi, including Emericellopsis atlantica sp. nov. with signatures of a generalist lifestyle and marine biomass degradation.</title>
        <authorList>
            <person name="Hagestad O.C."/>
            <person name="Hou L."/>
            <person name="Andersen J.H."/>
            <person name="Hansen E.H."/>
            <person name="Altermark B."/>
            <person name="Li C."/>
            <person name="Kuhnert E."/>
            <person name="Cox R.J."/>
            <person name="Crous P.W."/>
            <person name="Spatafora J.W."/>
            <person name="Lail K."/>
            <person name="Amirebrahimi M."/>
            <person name="Lipzen A."/>
            <person name="Pangilinan J."/>
            <person name="Andreopoulos W."/>
            <person name="Hayes R.D."/>
            <person name="Ng V."/>
            <person name="Grigoriev I.V."/>
            <person name="Jackson S.A."/>
            <person name="Sutton T.D.S."/>
            <person name="Dobson A.D.W."/>
            <person name="Rama T."/>
        </authorList>
    </citation>
    <scope>NUCLEOTIDE SEQUENCE</scope>
    <source>
        <strain evidence="2">TRa018bII</strain>
    </source>
</reference>
<feature type="domain" description="N-acetyltransferase" evidence="1">
    <location>
        <begin position="4"/>
        <end position="211"/>
    </location>
</feature>
<comment type="caution">
    <text evidence="2">The sequence shown here is derived from an EMBL/GenBank/DDBJ whole genome shotgun (WGS) entry which is preliminary data.</text>
</comment>
<evidence type="ECO:0000259" key="1">
    <source>
        <dbReference type="PROSITE" id="PS51186"/>
    </source>
</evidence>
<proteinExistence type="predicted"/>
<dbReference type="GO" id="GO:0016747">
    <property type="term" value="F:acyltransferase activity, transferring groups other than amino-acyl groups"/>
    <property type="evidence" value="ECO:0007669"/>
    <property type="project" value="InterPro"/>
</dbReference>
<dbReference type="EMBL" id="MU251662">
    <property type="protein sequence ID" value="KAG9230562.1"/>
    <property type="molecule type" value="Genomic_DNA"/>
</dbReference>
<organism evidence="2 3">
    <name type="scientific">Amylocarpus encephaloides</name>
    <dbReference type="NCBI Taxonomy" id="45428"/>
    <lineage>
        <taxon>Eukaryota</taxon>
        <taxon>Fungi</taxon>
        <taxon>Dikarya</taxon>
        <taxon>Ascomycota</taxon>
        <taxon>Pezizomycotina</taxon>
        <taxon>Leotiomycetes</taxon>
        <taxon>Helotiales</taxon>
        <taxon>Helotiales incertae sedis</taxon>
        <taxon>Amylocarpus</taxon>
    </lineage>
</organism>
<dbReference type="InterPro" id="IPR052523">
    <property type="entry name" value="Trichothecene_AcTrans"/>
</dbReference>
<dbReference type="Gene3D" id="3.40.630.30">
    <property type="match status" value="1"/>
</dbReference>
<dbReference type="Proteomes" id="UP000824998">
    <property type="component" value="Unassembled WGS sequence"/>
</dbReference>
<dbReference type="OrthoDB" id="196847at2759"/>
<dbReference type="SUPFAM" id="SSF55729">
    <property type="entry name" value="Acyl-CoA N-acyltransferases (Nat)"/>
    <property type="match status" value="1"/>
</dbReference>
<dbReference type="AlphaFoldDB" id="A0A9P8C228"/>
<evidence type="ECO:0000313" key="2">
    <source>
        <dbReference type="EMBL" id="KAG9230562.1"/>
    </source>
</evidence>